<feature type="transmembrane region" description="Helical" evidence="7">
    <location>
        <begin position="300"/>
        <end position="320"/>
    </location>
</feature>
<gene>
    <name evidence="10" type="ORF">NEMVEDRAFT_v1g197975</name>
</gene>
<dbReference type="OrthoDB" id="10042731at2759"/>
<feature type="transmembrane region" description="Helical" evidence="7">
    <location>
        <begin position="391"/>
        <end position="414"/>
    </location>
</feature>
<dbReference type="KEGG" id="nve:5520478"/>
<keyword evidence="8" id="KW-0732">Signal</keyword>
<feature type="transmembrane region" description="Helical" evidence="7">
    <location>
        <begin position="343"/>
        <end position="366"/>
    </location>
</feature>
<dbReference type="SMART" id="SM01381">
    <property type="entry name" value="7TM_GPCR_Srsx"/>
    <property type="match status" value="1"/>
</dbReference>
<feature type="transmembrane region" description="Helical" evidence="7">
    <location>
        <begin position="217"/>
        <end position="240"/>
    </location>
</feature>
<evidence type="ECO:0000256" key="4">
    <source>
        <dbReference type="ARBA" id="ARBA00022737"/>
    </source>
</evidence>
<evidence type="ECO:0000313" key="11">
    <source>
        <dbReference type="Proteomes" id="UP000001593"/>
    </source>
</evidence>
<evidence type="ECO:0000256" key="8">
    <source>
        <dbReference type="SAM" id="SignalP"/>
    </source>
</evidence>
<evidence type="ECO:0000259" key="9">
    <source>
        <dbReference type="PROSITE" id="PS50262"/>
    </source>
</evidence>
<dbReference type="InterPro" id="IPR017452">
    <property type="entry name" value="GPCR_Rhodpsn_7TM"/>
</dbReference>
<dbReference type="GO" id="GO:0009755">
    <property type="term" value="P:hormone-mediated signaling pathway"/>
    <property type="evidence" value="ECO:0000318"/>
    <property type="project" value="GO_Central"/>
</dbReference>
<dbReference type="GO" id="GO:0007189">
    <property type="term" value="P:adenylate cyclase-activating G protein-coupled receptor signaling pathway"/>
    <property type="evidence" value="ECO:0000318"/>
    <property type="project" value="GO_Central"/>
</dbReference>
<keyword evidence="6 7" id="KW-0472">Membrane</keyword>
<name>A7RJD3_NEMVE</name>
<evidence type="ECO:0000256" key="5">
    <source>
        <dbReference type="ARBA" id="ARBA00022989"/>
    </source>
</evidence>
<feature type="transmembrane region" description="Helical" evidence="7">
    <location>
        <begin position="260"/>
        <end position="279"/>
    </location>
</feature>
<keyword evidence="11" id="KW-1185">Reference proteome</keyword>
<proteinExistence type="predicted"/>
<keyword evidence="5 7" id="KW-1133">Transmembrane helix</keyword>
<comment type="subcellular location">
    <subcellularLocation>
        <location evidence="1">Membrane</location>
    </subcellularLocation>
</comment>
<keyword evidence="4" id="KW-0677">Repeat</keyword>
<protein>
    <recommendedName>
        <fullName evidence="9">G-protein coupled receptors family 1 profile domain-containing protein</fullName>
    </recommendedName>
</protein>
<dbReference type="Gene3D" id="1.20.1070.10">
    <property type="entry name" value="Rhodopsin 7-helix transmembrane proteins"/>
    <property type="match status" value="1"/>
</dbReference>
<reference evidence="10 11" key="1">
    <citation type="journal article" date="2007" name="Science">
        <title>Sea anemone genome reveals ancestral eumetazoan gene repertoire and genomic organization.</title>
        <authorList>
            <person name="Putnam N.H."/>
            <person name="Srivastava M."/>
            <person name="Hellsten U."/>
            <person name="Dirks B."/>
            <person name="Chapman J."/>
            <person name="Salamov A."/>
            <person name="Terry A."/>
            <person name="Shapiro H."/>
            <person name="Lindquist E."/>
            <person name="Kapitonov V.V."/>
            <person name="Jurka J."/>
            <person name="Genikhovich G."/>
            <person name="Grigoriev I.V."/>
            <person name="Lucas S.M."/>
            <person name="Steele R.E."/>
            <person name="Finnerty J.R."/>
            <person name="Technau U."/>
            <person name="Martindale M.Q."/>
            <person name="Rokhsar D.S."/>
        </authorList>
    </citation>
    <scope>NUCLEOTIDE SEQUENCE [LARGE SCALE GENOMIC DNA]</scope>
    <source>
        <strain evidence="11">CH2 X CH6</strain>
    </source>
</reference>
<dbReference type="eggNOG" id="KOG2087">
    <property type="taxonomic scope" value="Eukaryota"/>
</dbReference>
<dbReference type="PANTHER" id="PTHR24372:SF77">
    <property type="entry name" value="G-PROTEIN COUPLED RECEPTORS FAMILY 1 PROFILE DOMAIN-CONTAINING PROTEIN"/>
    <property type="match status" value="1"/>
</dbReference>
<dbReference type="SUPFAM" id="SSF81321">
    <property type="entry name" value="Family A G protein-coupled receptor-like"/>
    <property type="match status" value="1"/>
</dbReference>
<dbReference type="GO" id="GO:0008528">
    <property type="term" value="F:G protein-coupled peptide receptor activity"/>
    <property type="evidence" value="ECO:0000318"/>
    <property type="project" value="GO_Central"/>
</dbReference>
<feature type="domain" description="G-protein coupled receptors family 1 profile" evidence="9">
    <location>
        <begin position="196"/>
        <end position="451"/>
    </location>
</feature>
<dbReference type="GO" id="GO:0005886">
    <property type="term" value="C:plasma membrane"/>
    <property type="evidence" value="ECO:0000318"/>
    <property type="project" value="GO_Central"/>
</dbReference>
<dbReference type="PRINTS" id="PR00237">
    <property type="entry name" value="GPCRRHODOPSN"/>
</dbReference>
<dbReference type="AlphaFoldDB" id="A7RJD3"/>
<dbReference type="InParanoid" id="A7RJD3"/>
<dbReference type="EMBL" id="DS469514">
    <property type="protein sequence ID" value="EDO48244.1"/>
    <property type="molecule type" value="Genomic_DNA"/>
</dbReference>
<feature type="signal peptide" evidence="8">
    <location>
        <begin position="1"/>
        <end position="23"/>
    </location>
</feature>
<dbReference type="PANTHER" id="PTHR24372">
    <property type="entry name" value="GLYCOPROTEIN HORMONE RECEPTOR"/>
    <property type="match status" value="1"/>
</dbReference>
<dbReference type="PhylomeDB" id="A7RJD3"/>
<evidence type="ECO:0000256" key="7">
    <source>
        <dbReference type="SAM" id="Phobius"/>
    </source>
</evidence>
<evidence type="ECO:0000256" key="2">
    <source>
        <dbReference type="ARBA" id="ARBA00022614"/>
    </source>
</evidence>
<dbReference type="PROSITE" id="PS50262">
    <property type="entry name" value="G_PROTEIN_RECEP_F1_2"/>
    <property type="match status" value="1"/>
</dbReference>
<feature type="transmembrane region" description="Helical" evidence="7">
    <location>
        <begin position="180"/>
        <end position="205"/>
    </location>
</feature>
<dbReference type="InterPro" id="IPR000276">
    <property type="entry name" value="GPCR_Rhodpsn"/>
</dbReference>
<evidence type="ECO:0000256" key="3">
    <source>
        <dbReference type="ARBA" id="ARBA00022692"/>
    </source>
</evidence>
<dbReference type="CDD" id="cd14980">
    <property type="entry name" value="7tmA_Glycoprotein_LRR_R-like"/>
    <property type="match status" value="1"/>
</dbReference>
<dbReference type="FunFam" id="1.20.1070.10:FF:000944">
    <property type="entry name" value="Predicted protein"/>
    <property type="match status" value="1"/>
</dbReference>
<evidence type="ECO:0000256" key="1">
    <source>
        <dbReference type="ARBA" id="ARBA00004370"/>
    </source>
</evidence>
<feature type="chain" id="PRO_5002714465" description="G-protein coupled receptors family 1 profile domain-containing protein" evidence="8">
    <location>
        <begin position="24"/>
        <end position="493"/>
    </location>
</feature>
<organism evidence="10 11">
    <name type="scientific">Nematostella vectensis</name>
    <name type="common">Starlet sea anemone</name>
    <dbReference type="NCBI Taxonomy" id="45351"/>
    <lineage>
        <taxon>Eukaryota</taxon>
        <taxon>Metazoa</taxon>
        <taxon>Cnidaria</taxon>
        <taxon>Anthozoa</taxon>
        <taxon>Hexacorallia</taxon>
        <taxon>Actiniaria</taxon>
        <taxon>Edwardsiidae</taxon>
        <taxon>Nematostella</taxon>
    </lineage>
</organism>
<sequence length="493" mass="54204">MIFLDGHQLGAFLLLLCTRVTCSITCLAGNKSHDDVICQADRLVEIGNTPRNWSSIDLQLGVCELLDEQTSVADPSSGSAQVQLLSDLLASKEYKNIRGILCTQECSNCTLSINTSNTVTKAVQNNYTGCVGTKSSPSTFLKISSFYGYMPCCHGNTTTQRCQASMIVVKEISRCYDRAAVVMSAAYVISPLSMLLNGVVVAVIIEKKNLRKNVNMLLAANMASCDFILGVYMVLITRNLQYYDYSVFIAEFTGICPASLVLWVIGNTGVILTSLFMTVERYIAVAHALHPHKKISVRKALRGLAGQWVFTLVLAVLPFLSPDGYSVTYMCIPVDPTSKNKFVLGYSIAMVLAGFISYVVILILYVQIYRLVKRSGTAVGVKREGRMARRLAPLIVTNMVFFFLPILVILIWMLRYIFGGTSLTNVLLSLLTGPVTIILFGLNSCANPVLYVFRASRFQQAVRASSILSTRRAAVVHFEANRSKSGTRTETQT</sequence>
<evidence type="ECO:0000313" key="10">
    <source>
        <dbReference type="EMBL" id="EDO48244.1"/>
    </source>
</evidence>
<dbReference type="Proteomes" id="UP000001593">
    <property type="component" value="Unassembled WGS sequence"/>
</dbReference>
<feature type="transmembrane region" description="Helical" evidence="7">
    <location>
        <begin position="426"/>
        <end position="453"/>
    </location>
</feature>
<keyword evidence="3 7" id="KW-0812">Transmembrane</keyword>
<evidence type="ECO:0000256" key="6">
    <source>
        <dbReference type="ARBA" id="ARBA00023136"/>
    </source>
</evidence>
<dbReference type="Pfam" id="PF00001">
    <property type="entry name" value="7tm_1"/>
    <property type="match status" value="1"/>
</dbReference>
<dbReference type="HOGENOM" id="CLU_553551_0_0_1"/>
<keyword evidence="2" id="KW-0433">Leucine-rich repeat</keyword>
<accession>A7RJD3</accession>